<dbReference type="Proteomes" id="UP000298057">
    <property type="component" value="Unassembled WGS sequence"/>
</dbReference>
<reference evidence="2" key="1">
    <citation type="journal article" date="2019" name="PLoS Negl. Trop. Dis.">
        <title>Revisiting the worldwide diversity of Leptospira species in the environment.</title>
        <authorList>
            <person name="Vincent A.T."/>
            <person name="Schiettekatte O."/>
            <person name="Bourhy P."/>
            <person name="Veyrier F.J."/>
            <person name="Picardeau M."/>
        </authorList>
    </citation>
    <scope>NUCLEOTIDE SEQUENCE [LARGE SCALE GENOMIC DNA]</scope>
    <source>
        <strain evidence="2">201702406</strain>
    </source>
</reference>
<name>A0ABY2NGF9_9LEPT</name>
<dbReference type="RefSeq" id="WP_135626486.1">
    <property type="nucleotide sequence ID" value="NZ_RQGU01000068.1"/>
</dbReference>
<gene>
    <name evidence="1" type="ORF">EHQ82_05345</name>
</gene>
<sequence>MKITLLKGSFAAKDLENIITEMIRIKIKYHEEKIKNCDEEETIKMRENRIIKLQNELKDLRSFLSSASTDIINADAEIEISKS</sequence>
<evidence type="ECO:0000313" key="1">
    <source>
        <dbReference type="EMBL" id="TGM23595.1"/>
    </source>
</evidence>
<dbReference type="EMBL" id="RQGU01000068">
    <property type="protein sequence ID" value="TGM23595.1"/>
    <property type="molecule type" value="Genomic_DNA"/>
</dbReference>
<protein>
    <submittedName>
        <fullName evidence="1">Uncharacterized protein</fullName>
    </submittedName>
</protein>
<organism evidence="1 2">
    <name type="scientific">Leptospira selangorensis</name>
    <dbReference type="NCBI Taxonomy" id="2484982"/>
    <lineage>
        <taxon>Bacteria</taxon>
        <taxon>Pseudomonadati</taxon>
        <taxon>Spirochaetota</taxon>
        <taxon>Spirochaetia</taxon>
        <taxon>Leptospirales</taxon>
        <taxon>Leptospiraceae</taxon>
        <taxon>Leptospira</taxon>
    </lineage>
</organism>
<proteinExistence type="predicted"/>
<comment type="caution">
    <text evidence="1">The sequence shown here is derived from an EMBL/GenBank/DDBJ whole genome shotgun (WGS) entry which is preliminary data.</text>
</comment>
<evidence type="ECO:0000313" key="2">
    <source>
        <dbReference type="Proteomes" id="UP000298057"/>
    </source>
</evidence>
<keyword evidence="2" id="KW-1185">Reference proteome</keyword>
<accession>A0ABY2NGF9</accession>